<feature type="repeat" description="TPR" evidence="3">
    <location>
        <begin position="679"/>
        <end position="712"/>
    </location>
</feature>
<dbReference type="InterPro" id="IPR051722">
    <property type="entry name" value="Endocytosis_PI4K-reg_protein"/>
</dbReference>
<sequence length="793" mass="90357">MSAKPKYFRLESEIEKYRVDANWSKALDVARQLASKSQGLGMFIIYYYYVSFLLGESKLEEYLKDNAPEEKNIVKAKAELHDAEKYLTEVAQKDTKILAEAYAIKGICLEKLGPASTSKFRVAELEEKVIGCFEKAGDLALLYLQERERNASQTSTASTPTGLNVQDDNIGIILETVIQRSPILYIKKGEISKGVHRFRELLRVVEVRFTQGLRQTLARHLAEVLLRGMCESNYVTVDLNKSESSKTSTLKPRKYSGERVFIPRDQNEETLLLLLIAEAIATREAVLNRSEELEEARLQSVRNTMAVYDLLAITLVKRAQFNKLCESLERALRFSFEEFHIWYQFANSLICAGKYSRAVLVLKECARLKPKNIIILLQAAKLCYEYLHQYDEGIKLAEQALEVSENHPMAARVHLALGVGYSMKAMEMRLQTERQELHKKALNMFTKAHMLDPNDYLALFHLALQLAILRQVVDAVKYVRLALKYRSDHIHSLHLLVLLLSAQKQHGEAMTLINAALEEYPDNLSLLLTKSKLEEILYGPDQALNTCRHMLALWKDLYETDTEDFSKSTIDTRSRRGNATDRMMFDRKNFAQLQLSELNDRDSGSIRAESIAASRVEQTLSDLASSMNSTFLPRPGSQQTWLLQAQIWLHLAELYLTLDKMSEAEACVQETSVLFPLSHQVAYMKGRVFEHKQRYQEAKCCYENAISINPGHTKSLQHLGMVFHNLDNNKMAEKVLRDAVNTDPTSHNSWYMLGLVLETLGQAEAAMDCHYTALSMEATSPVVPFSVIPRLMQ</sequence>
<dbReference type="PANTHER" id="PTHR23083">
    <property type="entry name" value="TETRATRICOPEPTIDE REPEAT PROTEIN, TPR"/>
    <property type="match status" value="1"/>
</dbReference>
<dbReference type="Gene3D" id="1.25.40.10">
    <property type="entry name" value="Tetratricopeptide repeat domain"/>
    <property type="match status" value="2"/>
</dbReference>
<evidence type="ECO:0000256" key="1">
    <source>
        <dbReference type="ARBA" id="ARBA00002550"/>
    </source>
</evidence>
<name>A0ABQ9EZC4_TEGGR</name>
<dbReference type="EMBL" id="JARBDR010000657">
    <property type="protein sequence ID" value="KAJ8309190.1"/>
    <property type="molecule type" value="Genomic_DNA"/>
</dbReference>
<evidence type="ECO:0000313" key="5">
    <source>
        <dbReference type="EMBL" id="KAJ8309190.1"/>
    </source>
</evidence>
<evidence type="ECO:0000313" key="6">
    <source>
        <dbReference type="Proteomes" id="UP001217089"/>
    </source>
</evidence>
<dbReference type="PROSITE" id="PS50005">
    <property type="entry name" value="TPR"/>
    <property type="match status" value="2"/>
</dbReference>
<accession>A0ABQ9EZC4</accession>
<comment type="function">
    <text evidence="1">Involved in endocytosis.</text>
</comment>
<evidence type="ECO:0000256" key="3">
    <source>
        <dbReference type="PROSITE-ProRule" id="PRU00339"/>
    </source>
</evidence>
<organism evidence="5 6">
    <name type="scientific">Tegillarca granosa</name>
    <name type="common">Malaysian cockle</name>
    <name type="synonym">Anadara granosa</name>
    <dbReference type="NCBI Taxonomy" id="220873"/>
    <lineage>
        <taxon>Eukaryota</taxon>
        <taxon>Metazoa</taxon>
        <taxon>Spiralia</taxon>
        <taxon>Lophotrochozoa</taxon>
        <taxon>Mollusca</taxon>
        <taxon>Bivalvia</taxon>
        <taxon>Autobranchia</taxon>
        <taxon>Pteriomorphia</taxon>
        <taxon>Arcoida</taxon>
        <taxon>Arcoidea</taxon>
        <taxon>Arcidae</taxon>
        <taxon>Tegillarca</taxon>
    </lineage>
</organism>
<comment type="caution">
    <text evidence="5">The sequence shown here is derived from an EMBL/GenBank/DDBJ whole genome shotgun (WGS) entry which is preliminary data.</text>
</comment>
<feature type="domain" description="Tetratricopeptide repeat protein 7 N-terminal" evidence="4">
    <location>
        <begin position="89"/>
        <end position="328"/>
    </location>
</feature>
<dbReference type="Proteomes" id="UP001217089">
    <property type="component" value="Unassembled WGS sequence"/>
</dbReference>
<feature type="repeat" description="TPR" evidence="3">
    <location>
        <begin position="713"/>
        <end position="746"/>
    </location>
</feature>
<keyword evidence="6" id="KW-1185">Reference proteome</keyword>
<keyword evidence="3" id="KW-0802">TPR repeat</keyword>
<dbReference type="InterPro" id="IPR011990">
    <property type="entry name" value="TPR-like_helical_dom_sf"/>
</dbReference>
<dbReference type="PANTHER" id="PTHR23083:SF464">
    <property type="entry name" value="TETRATRICOPEPTIDE REPEAT DOMAIN 7, ISOFORM A"/>
    <property type="match status" value="1"/>
</dbReference>
<dbReference type="SMART" id="SM00028">
    <property type="entry name" value="TPR"/>
    <property type="match status" value="8"/>
</dbReference>
<evidence type="ECO:0000256" key="2">
    <source>
        <dbReference type="ARBA" id="ARBA00038251"/>
    </source>
</evidence>
<dbReference type="Pfam" id="PF13181">
    <property type="entry name" value="TPR_8"/>
    <property type="match status" value="3"/>
</dbReference>
<dbReference type="SUPFAM" id="SSF48452">
    <property type="entry name" value="TPR-like"/>
    <property type="match status" value="1"/>
</dbReference>
<gene>
    <name evidence="5" type="ORF">KUTeg_014064</name>
</gene>
<protein>
    <recommendedName>
        <fullName evidence="4">Tetratricopeptide repeat protein 7 N-terminal domain-containing protein</fullName>
    </recommendedName>
</protein>
<dbReference type="InterPro" id="IPR045819">
    <property type="entry name" value="TTC7_N"/>
</dbReference>
<dbReference type="Pfam" id="PF19440">
    <property type="entry name" value="TTC7_N"/>
    <property type="match status" value="1"/>
</dbReference>
<dbReference type="InterPro" id="IPR019734">
    <property type="entry name" value="TPR_rpt"/>
</dbReference>
<evidence type="ECO:0000259" key="4">
    <source>
        <dbReference type="Pfam" id="PF19440"/>
    </source>
</evidence>
<reference evidence="5 6" key="1">
    <citation type="submission" date="2022-12" db="EMBL/GenBank/DDBJ databases">
        <title>Chromosome-level genome of Tegillarca granosa.</title>
        <authorList>
            <person name="Kim J."/>
        </authorList>
    </citation>
    <scope>NUCLEOTIDE SEQUENCE [LARGE SCALE GENOMIC DNA]</scope>
    <source>
        <strain evidence="5">Teg-2019</strain>
        <tissue evidence="5">Adductor muscle</tissue>
    </source>
</reference>
<proteinExistence type="inferred from homology"/>
<comment type="similarity">
    <text evidence="2">Belongs to the YPP1 family.</text>
</comment>